<comment type="caution">
    <text evidence="7">The sequence shown here is derived from an EMBL/GenBank/DDBJ whole genome shotgun (WGS) entry which is preliminary data.</text>
</comment>
<evidence type="ECO:0000313" key="7">
    <source>
        <dbReference type="EMBL" id="PIT98423.1"/>
    </source>
</evidence>
<sequence length="490" mass="51855">MVHGTDSPTSLSPLATARSLGSRTASRLLAAAALVGVSFSLVSGQVVRLPLPGQGGGLLPSDGAVVVLAVAAGAVAWQTRRLVMSAVHYTLLWTPFAAVSAGLVIVFAPTLPPGAGAIAAAYWVRLFAGVLVLPALLELTLVVTPAALHRTVRWTMAALLLFGALQLFLLPNLQSLVPAGWDPHQGRLVSTWLDPNYFGAACVMMACYAAAWSLNTLSGKAQSTKLKSQILPNSEKRNTPPRLVRAFGRVFTVLFGFWTVWIPRIHSGKLARVWSFFLIAASLAALLATQSRGSFIAAAAAALIFIPAAAPSLQRLSASRRRAVSILAIAAALTVAAAMPLLHQRLTGLLWPDATYNLRRDALSAVWPLAREHTLLGVGYNTYQFTARQVGLINDFTVHSRAGADNSYLTLWITTGLPGLVLFLLPAAAVTRSLIVRAWRTADPYPAAAAAAAAALAVHALFVNSLLYSHLLLILSLIIAAALSQRNNST</sequence>
<evidence type="ECO:0000256" key="5">
    <source>
        <dbReference type="SAM" id="Phobius"/>
    </source>
</evidence>
<dbReference type="Proteomes" id="UP000230731">
    <property type="component" value="Unassembled WGS sequence"/>
</dbReference>
<keyword evidence="3 5" id="KW-1133">Transmembrane helix</keyword>
<feature type="transmembrane region" description="Helical" evidence="5">
    <location>
        <begin position="197"/>
        <end position="217"/>
    </location>
</feature>
<feature type="transmembrane region" description="Helical" evidence="5">
    <location>
        <begin position="409"/>
        <end position="430"/>
    </location>
</feature>
<feature type="transmembrane region" description="Helical" evidence="5">
    <location>
        <begin position="294"/>
        <end position="311"/>
    </location>
</feature>
<evidence type="ECO:0000259" key="6">
    <source>
        <dbReference type="Pfam" id="PF04932"/>
    </source>
</evidence>
<feature type="domain" description="O-antigen ligase-related" evidence="6">
    <location>
        <begin position="278"/>
        <end position="424"/>
    </location>
</feature>
<keyword evidence="4 5" id="KW-0472">Membrane</keyword>
<feature type="transmembrane region" description="Helical" evidence="5">
    <location>
        <begin position="323"/>
        <end position="342"/>
    </location>
</feature>
<evidence type="ECO:0000256" key="4">
    <source>
        <dbReference type="ARBA" id="ARBA00023136"/>
    </source>
</evidence>
<feature type="transmembrane region" description="Helical" evidence="5">
    <location>
        <begin position="156"/>
        <end position="177"/>
    </location>
</feature>
<organism evidence="7 8">
    <name type="scientific">Candidatus Andersenbacteria bacterium CG10_big_fil_rev_8_21_14_0_10_54_11</name>
    <dbReference type="NCBI Taxonomy" id="1974485"/>
    <lineage>
        <taxon>Bacteria</taxon>
        <taxon>Candidatus Anderseniibacteriota</taxon>
    </lineage>
</organism>
<feature type="transmembrane region" description="Helical" evidence="5">
    <location>
        <begin position="467"/>
        <end position="484"/>
    </location>
</feature>
<protein>
    <recommendedName>
        <fullName evidence="6">O-antigen ligase-related domain-containing protein</fullName>
    </recommendedName>
</protein>
<dbReference type="InterPro" id="IPR007016">
    <property type="entry name" value="O-antigen_ligase-rel_domated"/>
</dbReference>
<feature type="transmembrane region" description="Helical" evidence="5">
    <location>
        <begin position="120"/>
        <end position="144"/>
    </location>
</feature>
<keyword evidence="2 5" id="KW-0812">Transmembrane</keyword>
<reference evidence="8" key="1">
    <citation type="submission" date="2017-09" db="EMBL/GenBank/DDBJ databases">
        <title>Depth-based differentiation of microbial function through sediment-hosted aquifers and enrichment of novel symbionts in the deep terrestrial subsurface.</title>
        <authorList>
            <person name="Probst A.J."/>
            <person name="Ladd B."/>
            <person name="Jarett J.K."/>
            <person name="Geller-Mcgrath D.E."/>
            <person name="Sieber C.M.K."/>
            <person name="Emerson J.B."/>
            <person name="Anantharaman K."/>
            <person name="Thomas B.C."/>
            <person name="Malmstrom R."/>
            <person name="Stieglmeier M."/>
            <person name="Klingl A."/>
            <person name="Woyke T."/>
            <person name="Ryan C.M."/>
            <person name="Banfield J.F."/>
        </authorList>
    </citation>
    <scope>NUCLEOTIDE SEQUENCE [LARGE SCALE GENOMIC DNA]</scope>
</reference>
<gene>
    <name evidence="7" type="ORF">COT71_00840</name>
</gene>
<dbReference type="GO" id="GO:0016020">
    <property type="term" value="C:membrane"/>
    <property type="evidence" value="ECO:0007669"/>
    <property type="project" value="UniProtKB-SubCell"/>
</dbReference>
<dbReference type="PANTHER" id="PTHR37422:SF23">
    <property type="entry name" value="TEICHURONIC ACID BIOSYNTHESIS PROTEIN TUAE"/>
    <property type="match status" value="1"/>
</dbReference>
<dbReference type="Pfam" id="PF04932">
    <property type="entry name" value="Wzy_C"/>
    <property type="match status" value="1"/>
</dbReference>
<evidence type="ECO:0000256" key="3">
    <source>
        <dbReference type="ARBA" id="ARBA00022989"/>
    </source>
</evidence>
<feature type="transmembrane region" description="Helical" evidence="5">
    <location>
        <begin position="58"/>
        <end position="77"/>
    </location>
</feature>
<evidence type="ECO:0000313" key="8">
    <source>
        <dbReference type="Proteomes" id="UP000230731"/>
    </source>
</evidence>
<feature type="transmembrane region" description="Helical" evidence="5">
    <location>
        <begin position="89"/>
        <end position="108"/>
    </location>
</feature>
<feature type="transmembrane region" description="Helical" evidence="5">
    <location>
        <begin position="28"/>
        <end position="46"/>
    </location>
</feature>
<evidence type="ECO:0000256" key="1">
    <source>
        <dbReference type="ARBA" id="ARBA00004141"/>
    </source>
</evidence>
<evidence type="ECO:0000256" key="2">
    <source>
        <dbReference type="ARBA" id="ARBA00022692"/>
    </source>
</evidence>
<proteinExistence type="predicted"/>
<dbReference type="InterPro" id="IPR051533">
    <property type="entry name" value="WaaL-like"/>
</dbReference>
<dbReference type="PANTHER" id="PTHR37422">
    <property type="entry name" value="TEICHURONIC ACID BIOSYNTHESIS PROTEIN TUAE"/>
    <property type="match status" value="1"/>
</dbReference>
<comment type="subcellular location">
    <subcellularLocation>
        <location evidence="1">Membrane</location>
        <topology evidence="1">Multi-pass membrane protein</topology>
    </subcellularLocation>
</comment>
<dbReference type="EMBL" id="PEZP01000008">
    <property type="protein sequence ID" value="PIT98423.1"/>
    <property type="molecule type" value="Genomic_DNA"/>
</dbReference>
<name>A0A2M6X035_9BACT</name>
<accession>A0A2M6X035</accession>
<dbReference type="AlphaFoldDB" id="A0A2M6X035"/>